<keyword evidence="1 3" id="KW-0547">Nucleotide-binding</keyword>
<organism evidence="6 7">
    <name type="scientific">Massarina eburnea CBS 473.64</name>
    <dbReference type="NCBI Taxonomy" id="1395130"/>
    <lineage>
        <taxon>Eukaryota</taxon>
        <taxon>Fungi</taxon>
        <taxon>Dikarya</taxon>
        <taxon>Ascomycota</taxon>
        <taxon>Pezizomycotina</taxon>
        <taxon>Dothideomycetes</taxon>
        <taxon>Pleosporomycetidae</taxon>
        <taxon>Pleosporales</taxon>
        <taxon>Massarineae</taxon>
        <taxon>Massarinaceae</taxon>
        <taxon>Massarina</taxon>
    </lineage>
</organism>
<dbReference type="SUPFAM" id="SSF56112">
    <property type="entry name" value="Protein kinase-like (PK-like)"/>
    <property type="match status" value="1"/>
</dbReference>
<dbReference type="Proteomes" id="UP000799753">
    <property type="component" value="Unassembled WGS sequence"/>
</dbReference>
<dbReference type="InterPro" id="IPR053235">
    <property type="entry name" value="Ser_Thr_kinase"/>
</dbReference>
<proteinExistence type="predicted"/>
<protein>
    <submittedName>
        <fullName evidence="6">Kinase-like protein</fullName>
    </submittedName>
</protein>
<dbReference type="Gene3D" id="1.10.510.10">
    <property type="entry name" value="Transferase(Phosphotransferase) domain 1"/>
    <property type="match status" value="1"/>
</dbReference>
<accession>A0A6A6RFE3</accession>
<name>A0A6A6RFE3_9PLEO</name>
<feature type="compositionally biased region" description="Polar residues" evidence="4">
    <location>
        <begin position="365"/>
        <end position="378"/>
    </location>
</feature>
<dbReference type="PROSITE" id="PS50011">
    <property type="entry name" value="PROTEIN_KINASE_DOM"/>
    <property type="match status" value="1"/>
</dbReference>
<feature type="domain" description="Protein kinase" evidence="5">
    <location>
        <begin position="23"/>
        <end position="315"/>
    </location>
</feature>
<gene>
    <name evidence="6" type="ORF">P280DRAFT_37591</name>
</gene>
<dbReference type="PROSITE" id="PS00107">
    <property type="entry name" value="PROTEIN_KINASE_ATP"/>
    <property type="match status" value="1"/>
</dbReference>
<dbReference type="CDD" id="cd00180">
    <property type="entry name" value="PKc"/>
    <property type="match status" value="1"/>
</dbReference>
<keyword evidence="6" id="KW-0418">Kinase</keyword>
<feature type="region of interest" description="Disordered" evidence="4">
    <location>
        <begin position="354"/>
        <end position="407"/>
    </location>
</feature>
<dbReference type="PANTHER" id="PTHR24361:SF613">
    <property type="entry name" value="NUCLEAR RECEPTOR-BINDING PROTEIN-RELATED"/>
    <property type="match status" value="1"/>
</dbReference>
<dbReference type="InterPro" id="IPR011009">
    <property type="entry name" value="Kinase-like_dom_sf"/>
</dbReference>
<dbReference type="AlphaFoldDB" id="A0A6A6RFE3"/>
<dbReference type="OrthoDB" id="4062651at2759"/>
<dbReference type="GO" id="GO:0004674">
    <property type="term" value="F:protein serine/threonine kinase activity"/>
    <property type="evidence" value="ECO:0007669"/>
    <property type="project" value="TreeGrafter"/>
</dbReference>
<keyword evidence="7" id="KW-1185">Reference proteome</keyword>
<dbReference type="GO" id="GO:0005524">
    <property type="term" value="F:ATP binding"/>
    <property type="evidence" value="ECO:0007669"/>
    <property type="project" value="UniProtKB-UniRule"/>
</dbReference>
<keyword evidence="6" id="KW-0808">Transferase</keyword>
<dbReference type="Gene3D" id="3.30.200.20">
    <property type="entry name" value="Phosphorylase Kinase, domain 1"/>
    <property type="match status" value="1"/>
</dbReference>
<dbReference type="EMBL" id="MU006884">
    <property type="protein sequence ID" value="KAF2634056.1"/>
    <property type="molecule type" value="Genomic_DNA"/>
</dbReference>
<evidence type="ECO:0000259" key="5">
    <source>
        <dbReference type="PROSITE" id="PS50011"/>
    </source>
</evidence>
<dbReference type="InterPro" id="IPR000719">
    <property type="entry name" value="Prot_kinase_dom"/>
</dbReference>
<evidence type="ECO:0000256" key="4">
    <source>
        <dbReference type="SAM" id="MobiDB-lite"/>
    </source>
</evidence>
<keyword evidence="2 3" id="KW-0067">ATP-binding</keyword>
<evidence type="ECO:0000256" key="2">
    <source>
        <dbReference type="ARBA" id="ARBA00022840"/>
    </source>
</evidence>
<evidence type="ECO:0000313" key="7">
    <source>
        <dbReference type="Proteomes" id="UP000799753"/>
    </source>
</evidence>
<dbReference type="SMART" id="SM00220">
    <property type="entry name" value="S_TKc"/>
    <property type="match status" value="1"/>
</dbReference>
<reference evidence="6" key="1">
    <citation type="journal article" date="2020" name="Stud. Mycol.">
        <title>101 Dothideomycetes genomes: a test case for predicting lifestyles and emergence of pathogens.</title>
        <authorList>
            <person name="Haridas S."/>
            <person name="Albert R."/>
            <person name="Binder M."/>
            <person name="Bloem J."/>
            <person name="Labutti K."/>
            <person name="Salamov A."/>
            <person name="Andreopoulos B."/>
            <person name="Baker S."/>
            <person name="Barry K."/>
            <person name="Bills G."/>
            <person name="Bluhm B."/>
            <person name="Cannon C."/>
            <person name="Castanera R."/>
            <person name="Culley D."/>
            <person name="Daum C."/>
            <person name="Ezra D."/>
            <person name="Gonzalez J."/>
            <person name="Henrissat B."/>
            <person name="Kuo A."/>
            <person name="Liang C."/>
            <person name="Lipzen A."/>
            <person name="Lutzoni F."/>
            <person name="Magnuson J."/>
            <person name="Mondo S."/>
            <person name="Nolan M."/>
            <person name="Ohm R."/>
            <person name="Pangilinan J."/>
            <person name="Park H.-J."/>
            <person name="Ramirez L."/>
            <person name="Alfaro M."/>
            <person name="Sun H."/>
            <person name="Tritt A."/>
            <person name="Yoshinaga Y."/>
            <person name="Zwiers L.-H."/>
            <person name="Turgeon B."/>
            <person name="Goodwin S."/>
            <person name="Spatafora J."/>
            <person name="Crous P."/>
            <person name="Grigoriev I."/>
        </authorList>
    </citation>
    <scope>NUCLEOTIDE SEQUENCE</scope>
    <source>
        <strain evidence="6">CBS 473.64</strain>
    </source>
</reference>
<evidence type="ECO:0000256" key="1">
    <source>
        <dbReference type="ARBA" id="ARBA00022741"/>
    </source>
</evidence>
<evidence type="ECO:0000313" key="6">
    <source>
        <dbReference type="EMBL" id="KAF2634056.1"/>
    </source>
</evidence>
<feature type="binding site" evidence="3">
    <location>
        <position position="52"/>
    </location>
    <ligand>
        <name>ATP</name>
        <dbReference type="ChEBI" id="CHEBI:30616"/>
    </ligand>
</feature>
<dbReference type="InterPro" id="IPR017441">
    <property type="entry name" value="Protein_kinase_ATP_BS"/>
</dbReference>
<dbReference type="Pfam" id="PF00069">
    <property type="entry name" value="Pkinase"/>
    <property type="match status" value="1"/>
</dbReference>
<dbReference type="GO" id="GO:0005737">
    <property type="term" value="C:cytoplasm"/>
    <property type="evidence" value="ECO:0007669"/>
    <property type="project" value="TreeGrafter"/>
</dbReference>
<dbReference type="InterPro" id="IPR008271">
    <property type="entry name" value="Ser/Thr_kinase_AS"/>
</dbReference>
<feature type="compositionally biased region" description="Polar residues" evidence="4">
    <location>
        <begin position="426"/>
        <end position="437"/>
    </location>
</feature>
<evidence type="ECO:0000256" key="3">
    <source>
        <dbReference type="PROSITE-ProRule" id="PRU10141"/>
    </source>
</evidence>
<feature type="region of interest" description="Disordered" evidence="4">
    <location>
        <begin position="425"/>
        <end position="460"/>
    </location>
</feature>
<sequence>MGEDKLLSPASSHRYIRHGSAHFEELEKIGKGGSAEVARVRHRLSGKQFACKRIRRADNVKAQRNQLIEFEQEVGVLKRINHGHTVSLVASFTDLASFSLILNPVAKDVLKSVLARQSREQPLPASDIATLRRSFGCLATALAYLHEQKVRHKDIKPGNILLSEGRVYFCDFGIARDWSESEHSTTEGDPLKFTRRYCAPEVIGRDQRNSKSDIWSLGCVYLEILSVVKGYSLEEVNNFFLEQSGGLSERGLWSAPEVMSAWLVKLRSEKYDSADDIPLNWITPMVRTEHEDRLSASELVNIIHKDSADLPRPALFVAPCCARVDSIAPADPVDSPSLHEPVFGGLGIRAARMSPPKNMLDLPPRNSNSSIDQRSYASPNRHRASRERSVSPRTQGSDPRDSLDSNLIPLDHISSHREALRHIASVSDSQTSSSLFSASIPESDAASSPRAQRSPVPPPASFEVKCCCAPYPRERHIFNASYSATTPFELDSKIQTVETRPKCEIGENRVQVYETQPQDPSVCTSPPPMLWWVTRRLVVSYLSGTPEMRHCSSFWIPLADIRFALSGATVTLRYSDCNQMTERSSGNYGQHYDWLYDHEHPNNELNITFNDVAEAEQFIDTIRFPYEDGALVTHGRNVKLSNFSEINIFDVGRPGVRNYRAATITTASSTIATSKLFIQWPELDLVMQKNVTNDPNAPFHMAVEVRNLTTPTYHSNVRGEPAADYNKVAWFKRAMQLKATMAIDLPVKDDVAQQFPKPPSGNVFRPL</sequence>
<dbReference type="PROSITE" id="PS00108">
    <property type="entry name" value="PROTEIN_KINASE_ST"/>
    <property type="match status" value="1"/>
</dbReference>
<dbReference type="PANTHER" id="PTHR24361">
    <property type="entry name" value="MITOGEN-ACTIVATED KINASE KINASE KINASE"/>
    <property type="match status" value="1"/>
</dbReference>